<keyword evidence="12" id="KW-1185">Reference proteome</keyword>
<dbReference type="InterPro" id="IPR000269">
    <property type="entry name" value="Cu_amine_oxidase"/>
</dbReference>
<keyword evidence="3 6" id="KW-0801">TPQ</keyword>
<dbReference type="SUPFAM" id="SSF54416">
    <property type="entry name" value="Amine oxidase N-terminal region"/>
    <property type="match status" value="2"/>
</dbReference>
<evidence type="ECO:0000256" key="7">
    <source>
        <dbReference type="SAM" id="Phobius"/>
    </source>
</evidence>
<evidence type="ECO:0000256" key="5">
    <source>
        <dbReference type="ARBA" id="ARBA00023008"/>
    </source>
</evidence>
<dbReference type="AlphaFoldDB" id="A0A8S4NCR9"/>
<dbReference type="InterPro" id="IPR015798">
    <property type="entry name" value="Cu_amine_oxidase_C"/>
</dbReference>
<reference evidence="11" key="1">
    <citation type="submission" date="2022-03" db="EMBL/GenBank/DDBJ databases">
        <authorList>
            <person name="Martin C."/>
        </authorList>
    </citation>
    <scope>NUCLEOTIDE SEQUENCE</scope>
</reference>
<dbReference type="OrthoDB" id="5379943at2759"/>
<keyword evidence="2 6" id="KW-0479">Metal-binding</keyword>
<feature type="domain" description="Copper amine oxidase catalytic" evidence="8">
    <location>
        <begin position="434"/>
        <end position="839"/>
    </location>
</feature>
<dbReference type="GO" id="GO:0048038">
    <property type="term" value="F:quinone binding"/>
    <property type="evidence" value="ECO:0007669"/>
    <property type="project" value="InterPro"/>
</dbReference>
<dbReference type="EMBL" id="CAIIXF020000003">
    <property type="protein sequence ID" value="CAH1779075.1"/>
    <property type="molecule type" value="Genomic_DNA"/>
</dbReference>
<keyword evidence="7" id="KW-0472">Membrane</keyword>
<dbReference type="GO" id="GO:0005886">
    <property type="term" value="C:plasma membrane"/>
    <property type="evidence" value="ECO:0007669"/>
    <property type="project" value="TreeGrafter"/>
</dbReference>
<feature type="domain" description="Copper amine oxidase N3-terminal" evidence="10">
    <location>
        <begin position="286"/>
        <end position="385"/>
    </location>
</feature>
<name>A0A8S4NCR9_OWEFU</name>
<feature type="domain" description="Copper amine oxidase N2-terminal" evidence="9">
    <location>
        <begin position="184"/>
        <end position="268"/>
    </location>
</feature>
<dbReference type="Proteomes" id="UP000749559">
    <property type="component" value="Unassembled WGS sequence"/>
</dbReference>
<dbReference type="Gene3D" id="2.70.98.20">
    <property type="entry name" value="Copper amine oxidase, catalytic domain"/>
    <property type="match status" value="1"/>
</dbReference>
<dbReference type="Gene3D" id="3.10.450.40">
    <property type="match status" value="2"/>
</dbReference>
<dbReference type="Pfam" id="PF01179">
    <property type="entry name" value="Cu_amine_oxid"/>
    <property type="match status" value="1"/>
</dbReference>
<keyword evidence="7" id="KW-0812">Transmembrane</keyword>
<keyword evidence="5 6" id="KW-0186">Copper</keyword>
<evidence type="ECO:0000256" key="3">
    <source>
        <dbReference type="ARBA" id="ARBA00022772"/>
    </source>
</evidence>
<dbReference type="PRINTS" id="PR00766">
    <property type="entry name" value="CUDAOXIDASE"/>
</dbReference>
<dbReference type="GO" id="GO:0005507">
    <property type="term" value="F:copper ion binding"/>
    <property type="evidence" value="ECO:0007669"/>
    <property type="project" value="InterPro"/>
</dbReference>
<dbReference type="GO" id="GO:0008131">
    <property type="term" value="F:primary methylamine oxidase activity"/>
    <property type="evidence" value="ECO:0007669"/>
    <property type="project" value="InterPro"/>
</dbReference>
<dbReference type="Pfam" id="PF02727">
    <property type="entry name" value="Cu_amine_oxidN2"/>
    <property type="match status" value="1"/>
</dbReference>
<evidence type="ECO:0000256" key="4">
    <source>
        <dbReference type="ARBA" id="ARBA00023002"/>
    </source>
</evidence>
<evidence type="ECO:0000256" key="2">
    <source>
        <dbReference type="ARBA" id="ARBA00022723"/>
    </source>
</evidence>
<dbReference type="PANTHER" id="PTHR10638:SF20">
    <property type="entry name" value="AMINE OXIDASE"/>
    <property type="match status" value="1"/>
</dbReference>
<dbReference type="InterPro" id="IPR036460">
    <property type="entry name" value="Cu_amine_oxidase_C_sf"/>
</dbReference>
<proteinExistence type="inferred from homology"/>
<dbReference type="GO" id="GO:0009308">
    <property type="term" value="P:amine metabolic process"/>
    <property type="evidence" value="ECO:0007669"/>
    <property type="project" value="UniProtKB-UniRule"/>
</dbReference>
<gene>
    <name evidence="11" type="ORF">OFUS_LOCUS5917</name>
</gene>
<accession>A0A8S4NCR9</accession>
<comment type="similarity">
    <text evidence="1 6">Belongs to the copper/topaquinone oxidase family.</text>
</comment>
<dbReference type="InterPro" id="IPR015800">
    <property type="entry name" value="Cu_amine_oxidase_N2"/>
</dbReference>
<evidence type="ECO:0000259" key="10">
    <source>
        <dbReference type="Pfam" id="PF02728"/>
    </source>
</evidence>
<evidence type="ECO:0000313" key="12">
    <source>
        <dbReference type="Proteomes" id="UP000749559"/>
    </source>
</evidence>
<dbReference type="InterPro" id="IPR049947">
    <property type="entry name" value="Cu_Am_Ox_Cu-bd"/>
</dbReference>
<dbReference type="SUPFAM" id="SSF49998">
    <property type="entry name" value="Amine oxidase catalytic domain"/>
    <property type="match status" value="1"/>
</dbReference>
<keyword evidence="4 6" id="KW-0560">Oxidoreductase</keyword>
<protein>
    <recommendedName>
        <fullName evidence="6">Amine oxidase</fullName>
        <ecNumber evidence="6">1.4.3.-</ecNumber>
    </recommendedName>
</protein>
<evidence type="ECO:0000259" key="9">
    <source>
        <dbReference type="Pfam" id="PF02727"/>
    </source>
</evidence>
<evidence type="ECO:0000259" key="8">
    <source>
        <dbReference type="Pfam" id="PF01179"/>
    </source>
</evidence>
<evidence type="ECO:0000256" key="6">
    <source>
        <dbReference type="RuleBase" id="RU000672"/>
    </source>
</evidence>
<dbReference type="Pfam" id="PF02728">
    <property type="entry name" value="Cu_amine_oxidN3"/>
    <property type="match status" value="1"/>
</dbReference>
<feature type="transmembrane region" description="Helical" evidence="7">
    <location>
        <begin position="113"/>
        <end position="136"/>
    </location>
</feature>
<sequence>YVDQENFETGLALGQWIIGTLKQVIYDIDEEDADKKSVEIENPADDSPVKTSKVKVNHMSIKSGNSVTSTDGKTGNYAVTNTPMNSIFMTGSEMSADKQVKAKPDDDIYIDGIIKAAAVIFGFGCAGLAIAFGILYTGEVEKNRLLENRRCYIGYVPGPCPVGGDIIESDPKNPSVFDELFPDELNAVANYMSRESGIDLKAPSVALSNQSYIYIIERRSPAKYTLLDYIDGTGDTPLREARVVVNRGDLNPPIIQEYTVGSLPIPTYHRLVSNPTWKSPIGYSKRPTTLYEAGQIDSMLRQTAEVVNDLILSSYDGYSFLRNCTQKCITWHLMPGSGSSGERKLWVWLVRVKEGAALHPLGLQAHIDIADLDPASWRIDAVWYNNRYFTDLNHLSTEYKGGTVSVVELLDHDSIFSTLKRRPGQSFTDKRPPKMFDPDGRRYSVDGHTVEYMGWKFDFGVRSSSGLQVHNIRFNNDRIAYEISVQDMLFILTNPNPALLSTVATLNGFIGQWGFTLIPEVDCPEHATYFDTHHYVGGSAKTHKRSVCVFETTTGGSLRRHYENDHMGGYTFAGGMPNSALVLRTTMSASFSMTFDVIFYQSGSIEVKTTPSGYQDANFYNQAKTNGYGFSLFYDTMGSLWSGFINFKIDLDVSGTSNRHSAIKIVSENNEDPRDPPKQINAQKIQREPRVTEKEAATDITPEAPSYFAFYNNEERSSFGHHRAYRIQTGSVAKQLVQDSDRTAAVAWARQNLAVTRYKEEEWTSGSIYSLMDPFDPVVDFQQFIDDDENIQDKDLVAWLTLGTHHIPSSEDVPIQTSPGNQLSFFIMPFNYFNEDPSMGSLDNIYIKPNNKDPTVSDVERNSGSVSCLARTFAYVFDGMR</sequence>
<dbReference type="PANTHER" id="PTHR10638">
    <property type="entry name" value="COPPER AMINE OXIDASE"/>
    <property type="match status" value="1"/>
</dbReference>
<comment type="caution">
    <text evidence="11">The sequence shown here is derived from an EMBL/GenBank/DDBJ whole genome shotgun (WGS) entry which is preliminary data.</text>
</comment>
<dbReference type="PROSITE" id="PS01165">
    <property type="entry name" value="COPPER_AMINE_OXID_2"/>
    <property type="match status" value="1"/>
</dbReference>
<feature type="non-terminal residue" evidence="11">
    <location>
        <position position="881"/>
    </location>
</feature>
<organism evidence="11 12">
    <name type="scientific">Owenia fusiformis</name>
    <name type="common">Polychaete worm</name>
    <dbReference type="NCBI Taxonomy" id="6347"/>
    <lineage>
        <taxon>Eukaryota</taxon>
        <taxon>Metazoa</taxon>
        <taxon>Spiralia</taxon>
        <taxon>Lophotrochozoa</taxon>
        <taxon>Annelida</taxon>
        <taxon>Polychaeta</taxon>
        <taxon>Sedentaria</taxon>
        <taxon>Canalipalpata</taxon>
        <taxon>Sabellida</taxon>
        <taxon>Oweniida</taxon>
        <taxon>Oweniidae</taxon>
        <taxon>Owenia</taxon>
    </lineage>
</organism>
<keyword evidence="7" id="KW-1133">Transmembrane helix</keyword>
<evidence type="ECO:0000313" key="11">
    <source>
        <dbReference type="EMBL" id="CAH1779075.1"/>
    </source>
</evidence>
<dbReference type="InterPro" id="IPR015802">
    <property type="entry name" value="Cu_amine_oxidase_N3"/>
</dbReference>
<comment type="PTM">
    <text evidence="6">Topaquinone (TPQ) is generated by copper-dependent autoxidation of a specific tyrosyl residue.</text>
</comment>
<dbReference type="InterPro" id="IPR016182">
    <property type="entry name" value="Cu_amine_oxidase_N-reg"/>
</dbReference>
<evidence type="ECO:0000256" key="1">
    <source>
        <dbReference type="ARBA" id="ARBA00007983"/>
    </source>
</evidence>
<dbReference type="EC" id="1.4.3.-" evidence="6"/>
<comment type="cofactor">
    <cofactor evidence="6">
        <name>Cu cation</name>
        <dbReference type="ChEBI" id="CHEBI:23378"/>
    </cofactor>
    <text evidence="6">Contains 1 topaquinone per subunit.</text>
</comment>